<dbReference type="Gene3D" id="3.30.160.60">
    <property type="entry name" value="Classic Zinc Finger"/>
    <property type="match status" value="1"/>
</dbReference>
<keyword evidence="12" id="KW-1185">Reference proteome</keyword>
<evidence type="ECO:0000313" key="12">
    <source>
        <dbReference type="Proteomes" id="UP001318860"/>
    </source>
</evidence>
<evidence type="ECO:0000259" key="10">
    <source>
        <dbReference type="PROSITE" id="PS50157"/>
    </source>
</evidence>
<evidence type="ECO:0000256" key="7">
    <source>
        <dbReference type="ARBA" id="ARBA00023242"/>
    </source>
</evidence>
<dbReference type="SUPFAM" id="SSF57667">
    <property type="entry name" value="beta-beta-alpha zinc fingers"/>
    <property type="match status" value="1"/>
</dbReference>
<dbReference type="Pfam" id="PF13912">
    <property type="entry name" value="zf-C2H2_6"/>
    <property type="match status" value="1"/>
</dbReference>
<dbReference type="EMBL" id="JABTTQ020000663">
    <property type="protein sequence ID" value="KAK6138735.1"/>
    <property type="molecule type" value="Genomic_DNA"/>
</dbReference>
<proteinExistence type="predicted"/>
<dbReference type="Proteomes" id="UP001318860">
    <property type="component" value="Unassembled WGS sequence"/>
</dbReference>
<evidence type="ECO:0000256" key="3">
    <source>
        <dbReference type="ARBA" id="ARBA00022771"/>
    </source>
</evidence>
<evidence type="ECO:0000256" key="6">
    <source>
        <dbReference type="ARBA" id="ARBA00023163"/>
    </source>
</evidence>
<organism evidence="11 12">
    <name type="scientific">Rehmannia glutinosa</name>
    <name type="common">Chinese foxglove</name>
    <dbReference type="NCBI Taxonomy" id="99300"/>
    <lineage>
        <taxon>Eukaryota</taxon>
        <taxon>Viridiplantae</taxon>
        <taxon>Streptophyta</taxon>
        <taxon>Embryophyta</taxon>
        <taxon>Tracheophyta</taxon>
        <taxon>Spermatophyta</taxon>
        <taxon>Magnoliopsida</taxon>
        <taxon>eudicotyledons</taxon>
        <taxon>Gunneridae</taxon>
        <taxon>Pentapetalae</taxon>
        <taxon>asterids</taxon>
        <taxon>lamiids</taxon>
        <taxon>Lamiales</taxon>
        <taxon>Orobanchaceae</taxon>
        <taxon>Rehmannieae</taxon>
        <taxon>Rehmannia</taxon>
    </lineage>
</organism>
<feature type="region of interest" description="Disordered" evidence="9">
    <location>
        <begin position="1"/>
        <end position="21"/>
    </location>
</feature>
<keyword evidence="2" id="KW-0479">Metal-binding</keyword>
<dbReference type="PROSITE" id="PS50157">
    <property type="entry name" value="ZINC_FINGER_C2H2_2"/>
    <property type="match status" value="1"/>
</dbReference>
<gene>
    <name evidence="11" type="ORF">DH2020_027520</name>
</gene>
<accession>A0ABR0VWT8</accession>
<dbReference type="InterPro" id="IPR036236">
    <property type="entry name" value="Znf_C2H2_sf"/>
</dbReference>
<dbReference type="PANTHER" id="PTHR45801">
    <property type="entry name" value="OS07G0101800 PROTEIN"/>
    <property type="match status" value="1"/>
</dbReference>
<feature type="domain" description="C2H2-type" evidence="10">
    <location>
        <begin position="68"/>
        <end position="95"/>
    </location>
</feature>
<evidence type="ECO:0000256" key="2">
    <source>
        <dbReference type="ARBA" id="ARBA00022723"/>
    </source>
</evidence>
<comment type="caution">
    <text evidence="11">The sequence shown here is derived from an EMBL/GenBank/DDBJ whole genome shotgun (WGS) entry which is preliminary data.</text>
</comment>
<name>A0ABR0VWT8_REHGL</name>
<dbReference type="PROSITE" id="PS00028">
    <property type="entry name" value="ZINC_FINGER_C2H2_1"/>
    <property type="match status" value="1"/>
</dbReference>
<evidence type="ECO:0000256" key="5">
    <source>
        <dbReference type="ARBA" id="ARBA00023015"/>
    </source>
</evidence>
<dbReference type="InterPro" id="IPR052426">
    <property type="entry name" value="Plant_dev_regulator"/>
</dbReference>
<dbReference type="PANTHER" id="PTHR45801:SF110">
    <property type="entry name" value="TRANSCRIPTIONAL REGULATOR SUPERMAN"/>
    <property type="match status" value="1"/>
</dbReference>
<evidence type="ECO:0000313" key="11">
    <source>
        <dbReference type="EMBL" id="KAK6138735.1"/>
    </source>
</evidence>
<reference evidence="11 12" key="1">
    <citation type="journal article" date="2021" name="Comput. Struct. Biotechnol. J.">
        <title>De novo genome assembly of the potent medicinal plant Rehmannia glutinosa using nanopore technology.</title>
        <authorList>
            <person name="Ma L."/>
            <person name="Dong C."/>
            <person name="Song C."/>
            <person name="Wang X."/>
            <person name="Zheng X."/>
            <person name="Niu Y."/>
            <person name="Chen S."/>
            <person name="Feng W."/>
        </authorList>
    </citation>
    <scope>NUCLEOTIDE SEQUENCE [LARGE SCALE GENOMIC DNA]</scope>
    <source>
        <strain evidence="11">DH-2019</strain>
    </source>
</reference>
<keyword evidence="6" id="KW-0804">Transcription</keyword>
<evidence type="ECO:0000256" key="1">
    <source>
        <dbReference type="ARBA" id="ARBA00004123"/>
    </source>
</evidence>
<evidence type="ECO:0000256" key="9">
    <source>
        <dbReference type="SAM" id="MobiDB-lite"/>
    </source>
</evidence>
<dbReference type="SMART" id="SM00355">
    <property type="entry name" value="ZnF_C2H2"/>
    <property type="match status" value="1"/>
</dbReference>
<keyword evidence="4" id="KW-0862">Zinc</keyword>
<sequence>MERTSLLSSKMKQQSNSSRSIRQMYENRGNNKGSSWDLGNNEYINNNSSNWGEGDLVAAGFSWPPRCYTCSFCKREFRSAQALGGHMNVHRRDRARLRMSPTRPDHNIGGNKSGAGQFSVLNPNLEFNINSNPNSSPNFFSSSDPPHFSSLLTKFPQFTSTLPPVCPLLPANATEMKKRWDEDFMMIKMKDSKGVFGVDKFDSSAGLEKGVFKKAEFVRLDLEIGLITQSKEELDLELRLGYS</sequence>
<comment type="subcellular location">
    <subcellularLocation>
        <location evidence="1">Nucleus</location>
    </subcellularLocation>
</comment>
<keyword evidence="3 8" id="KW-0863">Zinc-finger</keyword>
<evidence type="ECO:0000256" key="4">
    <source>
        <dbReference type="ARBA" id="ARBA00022833"/>
    </source>
</evidence>
<dbReference type="InterPro" id="IPR013087">
    <property type="entry name" value="Znf_C2H2_type"/>
</dbReference>
<protein>
    <recommendedName>
        <fullName evidence="10">C2H2-type domain-containing protein</fullName>
    </recommendedName>
</protein>
<keyword evidence="5" id="KW-0805">Transcription regulation</keyword>
<keyword evidence="7" id="KW-0539">Nucleus</keyword>
<evidence type="ECO:0000256" key="8">
    <source>
        <dbReference type="PROSITE-ProRule" id="PRU00042"/>
    </source>
</evidence>